<keyword evidence="2" id="KW-0812">Transmembrane</keyword>
<dbReference type="Proteomes" id="UP000443353">
    <property type="component" value="Unassembled WGS sequence"/>
</dbReference>
<sequence>MNPNEILGFLLPQFTDALQLTFFLVILGMIVATIVSAHRTATPKSWEHKWNRGTPDDPTDDLEIGHGSVTDLWQAVATAPEKLAEIMPGMLLVVGLLGTFLGLGLALNHASSILGHANLADPGAAADSMQNLLGLLQGLGTKFKTSTWGILGFVLLKIWSEITRFDEKRMAWVIGKVKGELELRKRTEAQDQEARQQALFKQIGGTAQHIVAGFGQQIAALIKSNESLSLQQLAQLAKIEQGTEGVRIELGNVQAKIEQGTDGVRTELGHVQTRIEQGTDRIREELGQMRTETQSMRTAMSTFTDSTQRVVENMGAAAEGMAAGADRIGSGATELVQAVDAFETQFTEVLNNVRQDLSAAINNLSAQASATLEKGSSQLNEATTKISTALEALSEDVKTTMNSVDVSINKALMIQERAAEKFIESSDTLNENIAATTGIVEKLAKPIEFGLQAVSGSSLKIGKMTTAVEASTQSLTKVVEQLQGLPDALAPLNSMTEEHTALLSMLKPLSETVKVQQAMLKLLEEIQRDRAPARSVTVATDQGAVSDTTTV</sequence>
<evidence type="ECO:0008006" key="5">
    <source>
        <dbReference type="Google" id="ProtNLM"/>
    </source>
</evidence>
<feature type="region of interest" description="Disordered" evidence="1">
    <location>
        <begin position="532"/>
        <end position="551"/>
    </location>
</feature>
<dbReference type="SUPFAM" id="SSF58113">
    <property type="entry name" value="Apolipoprotein A-I"/>
    <property type="match status" value="1"/>
</dbReference>
<accession>A0A7X3KAN2</accession>
<feature type="compositionally biased region" description="Polar residues" evidence="1">
    <location>
        <begin position="537"/>
        <end position="551"/>
    </location>
</feature>
<dbReference type="RefSeq" id="WP_160410733.1">
    <property type="nucleotide sequence ID" value="NZ_WSES01000012.1"/>
</dbReference>
<dbReference type="Gene3D" id="1.20.5.1230">
    <property type="entry name" value="Apolipoprotein A-I"/>
    <property type="match status" value="1"/>
</dbReference>
<reference evidence="3 4" key="1">
    <citation type="submission" date="2019-12" db="EMBL/GenBank/DDBJ databases">
        <authorList>
            <person name="Li C."/>
            <person name="Zhao J."/>
        </authorList>
    </citation>
    <scope>NUCLEOTIDE SEQUENCE [LARGE SCALE GENOMIC DNA]</scope>
    <source>
        <strain evidence="3 4">NEAU-DD11</strain>
    </source>
</reference>
<organism evidence="3 4">
    <name type="scientific">Massilia cellulosiltytica</name>
    <dbReference type="NCBI Taxonomy" id="2683234"/>
    <lineage>
        <taxon>Bacteria</taxon>
        <taxon>Pseudomonadati</taxon>
        <taxon>Pseudomonadota</taxon>
        <taxon>Betaproteobacteria</taxon>
        <taxon>Burkholderiales</taxon>
        <taxon>Oxalobacteraceae</taxon>
        <taxon>Telluria group</taxon>
        <taxon>Massilia</taxon>
    </lineage>
</organism>
<keyword evidence="2" id="KW-1133">Transmembrane helix</keyword>
<feature type="transmembrane region" description="Helical" evidence="2">
    <location>
        <begin position="89"/>
        <end position="107"/>
    </location>
</feature>
<evidence type="ECO:0000256" key="2">
    <source>
        <dbReference type="SAM" id="Phobius"/>
    </source>
</evidence>
<proteinExistence type="predicted"/>
<evidence type="ECO:0000313" key="4">
    <source>
        <dbReference type="Proteomes" id="UP000443353"/>
    </source>
</evidence>
<keyword evidence="2" id="KW-0472">Membrane</keyword>
<feature type="transmembrane region" description="Helical" evidence="2">
    <location>
        <begin position="20"/>
        <end position="37"/>
    </location>
</feature>
<name>A0A7X3KAN2_9BURK</name>
<comment type="caution">
    <text evidence="3">The sequence shown here is derived from an EMBL/GenBank/DDBJ whole genome shotgun (WGS) entry which is preliminary data.</text>
</comment>
<protein>
    <recommendedName>
        <fullName evidence="5">Methyl-accepting chemotaxis protein</fullName>
    </recommendedName>
</protein>
<evidence type="ECO:0000313" key="3">
    <source>
        <dbReference type="EMBL" id="MVW64218.1"/>
    </source>
</evidence>
<dbReference type="EMBL" id="WSES01000012">
    <property type="protein sequence ID" value="MVW64218.1"/>
    <property type="molecule type" value="Genomic_DNA"/>
</dbReference>
<evidence type="ECO:0000256" key="1">
    <source>
        <dbReference type="SAM" id="MobiDB-lite"/>
    </source>
</evidence>
<gene>
    <name evidence="3" type="ORF">GPY61_30250</name>
</gene>
<keyword evidence="4" id="KW-1185">Reference proteome</keyword>
<dbReference type="AlphaFoldDB" id="A0A7X3KAN2"/>